<evidence type="ECO:0000313" key="3">
    <source>
        <dbReference type="EMBL" id="MXP39319.1"/>
    </source>
</evidence>
<keyword evidence="5" id="KW-1185">Reference proteome</keyword>
<dbReference type="OrthoDB" id="7585039at2"/>
<dbReference type="RefSeq" id="WP_160761370.1">
    <property type="nucleotide sequence ID" value="NZ_BAAADZ010000010.1"/>
</dbReference>
<dbReference type="Proteomes" id="UP000548685">
    <property type="component" value="Unassembled WGS sequence"/>
</dbReference>
<dbReference type="AlphaFoldDB" id="A0A6I4UP46"/>
<dbReference type="InterPro" id="IPR037401">
    <property type="entry name" value="SnoaL-like"/>
</dbReference>
<dbReference type="Gene3D" id="3.10.450.50">
    <property type="match status" value="1"/>
</dbReference>
<feature type="domain" description="SnoaL-like" evidence="1">
    <location>
        <begin position="4"/>
        <end position="126"/>
    </location>
</feature>
<reference evidence="2 5" key="2">
    <citation type="submission" date="2020-08" db="EMBL/GenBank/DDBJ databases">
        <title>Genomic Encyclopedia of Type Strains, Phase IV (KMG-IV): sequencing the most valuable type-strain genomes for metagenomic binning, comparative biology and taxonomic classification.</title>
        <authorList>
            <person name="Goeker M."/>
        </authorList>
    </citation>
    <scope>NUCLEOTIDE SEQUENCE [LARGE SCALE GENOMIC DNA]</scope>
    <source>
        <strain evidence="2 5">DSM 8510</strain>
    </source>
</reference>
<reference evidence="3 4" key="1">
    <citation type="submission" date="2019-12" db="EMBL/GenBank/DDBJ databases">
        <title>Genomic-based taxomic classification of the family Erythrobacteraceae.</title>
        <authorList>
            <person name="Xu L."/>
        </authorList>
    </citation>
    <scope>NUCLEOTIDE SEQUENCE [LARGE SCALE GENOMIC DNA]</scope>
    <source>
        <strain evidence="3 4">JCM 10282</strain>
    </source>
</reference>
<proteinExistence type="predicted"/>
<name>A0A6I4UP46_9SPHN</name>
<dbReference type="Proteomes" id="UP000430021">
    <property type="component" value="Unassembled WGS sequence"/>
</dbReference>
<comment type="caution">
    <text evidence="3">The sequence shown here is derived from an EMBL/GenBank/DDBJ whole genome shotgun (WGS) entry which is preliminary data.</text>
</comment>
<dbReference type="InterPro" id="IPR032710">
    <property type="entry name" value="NTF2-like_dom_sf"/>
</dbReference>
<protein>
    <submittedName>
        <fullName evidence="3">Nuclear transport factor 2 family protein</fullName>
    </submittedName>
</protein>
<gene>
    <name evidence="2" type="ORF">FHS52_001551</name>
    <name evidence="3" type="ORF">GRI59_11950</name>
</gene>
<evidence type="ECO:0000313" key="5">
    <source>
        <dbReference type="Proteomes" id="UP000548685"/>
    </source>
</evidence>
<dbReference type="EMBL" id="WTYB01000002">
    <property type="protein sequence ID" value="MXP39319.1"/>
    <property type="molecule type" value="Genomic_DNA"/>
</dbReference>
<dbReference type="EMBL" id="JACICE010000002">
    <property type="protein sequence ID" value="MBB3775582.1"/>
    <property type="molecule type" value="Genomic_DNA"/>
</dbReference>
<evidence type="ECO:0000313" key="2">
    <source>
        <dbReference type="EMBL" id="MBB3775582.1"/>
    </source>
</evidence>
<organism evidence="3 4">
    <name type="scientific">Erythrobacter ramosus</name>
    <dbReference type="NCBI Taxonomy" id="35811"/>
    <lineage>
        <taxon>Bacteria</taxon>
        <taxon>Pseudomonadati</taxon>
        <taxon>Pseudomonadota</taxon>
        <taxon>Alphaproteobacteria</taxon>
        <taxon>Sphingomonadales</taxon>
        <taxon>Erythrobacteraceae</taxon>
        <taxon>Erythrobacter/Porphyrobacter group</taxon>
        <taxon>Erythrobacter</taxon>
    </lineage>
</organism>
<evidence type="ECO:0000313" key="4">
    <source>
        <dbReference type="Proteomes" id="UP000430021"/>
    </source>
</evidence>
<evidence type="ECO:0000259" key="1">
    <source>
        <dbReference type="Pfam" id="PF13577"/>
    </source>
</evidence>
<accession>A0A6I4UP46</accession>
<dbReference type="SUPFAM" id="SSF54427">
    <property type="entry name" value="NTF2-like"/>
    <property type="match status" value="1"/>
</dbReference>
<sequence>MGTADDRFAIIDLAALYMRGLDRLDGALLEAQFWPEAQLEYGIFSGGPADFAAFCMAALKDHERNHHMLGQHLIDLVAPDEAFGEVYYQAYHRVRDEAGAARDLFIAGRYVDRYERRGGAWRMAYRSELVDWVRDDPATDAMLEAAPFIIGARKPADPLYNRQAMRHP</sequence>
<dbReference type="Pfam" id="PF13577">
    <property type="entry name" value="SnoaL_4"/>
    <property type="match status" value="1"/>
</dbReference>